<dbReference type="EMBL" id="JBHLSV010000020">
    <property type="protein sequence ID" value="MFC0675189.1"/>
    <property type="molecule type" value="Genomic_DNA"/>
</dbReference>
<evidence type="ECO:0000256" key="1">
    <source>
        <dbReference type="ARBA" id="ARBA00022857"/>
    </source>
</evidence>
<dbReference type="Pfam" id="PF00107">
    <property type="entry name" value="ADH_zinc_N"/>
    <property type="match status" value="1"/>
</dbReference>
<name>A0ABV6RF52_9MICO</name>
<evidence type="ECO:0000259" key="3">
    <source>
        <dbReference type="SMART" id="SM00829"/>
    </source>
</evidence>
<dbReference type="InterPro" id="IPR013154">
    <property type="entry name" value="ADH-like_N"/>
</dbReference>
<comment type="caution">
    <text evidence="4">The sequence shown here is derived from an EMBL/GenBank/DDBJ whole genome shotgun (WGS) entry which is preliminary data.</text>
</comment>
<evidence type="ECO:0000313" key="5">
    <source>
        <dbReference type="Proteomes" id="UP001589793"/>
    </source>
</evidence>
<protein>
    <submittedName>
        <fullName evidence="4">Zinc-binding alcohol dehydrogenase family protein</fullName>
    </submittedName>
</protein>
<accession>A0ABV6RF52</accession>
<keyword evidence="5" id="KW-1185">Reference proteome</keyword>
<dbReference type="Gene3D" id="3.90.180.10">
    <property type="entry name" value="Medium-chain alcohol dehydrogenases, catalytic domain"/>
    <property type="match status" value="1"/>
</dbReference>
<organism evidence="4 5">
    <name type="scientific">Brachybacterium hainanense</name>
    <dbReference type="NCBI Taxonomy" id="1541174"/>
    <lineage>
        <taxon>Bacteria</taxon>
        <taxon>Bacillati</taxon>
        <taxon>Actinomycetota</taxon>
        <taxon>Actinomycetes</taxon>
        <taxon>Micrococcales</taxon>
        <taxon>Dermabacteraceae</taxon>
        <taxon>Brachybacterium</taxon>
    </lineage>
</organism>
<evidence type="ECO:0000256" key="2">
    <source>
        <dbReference type="ARBA" id="ARBA00023002"/>
    </source>
</evidence>
<dbReference type="InterPro" id="IPR011032">
    <property type="entry name" value="GroES-like_sf"/>
</dbReference>
<feature type="domain" description="Enoyl reductase (ER)" evidence="3">
    <location>
        <begin position="26"/>
        <end position="335"/>
    </location>
</feature>
<dbReference type="Proteomes" id="UP001589793">
    <property type="component" value="Unassembled WGS sequence"/>
</dbReference>
<dbReference type="Gene3D" id="3.40.50.720">
    <property type="entry name" value="NAD(P)-binding Rossmann-like Domain"/>
    <property type="match status" value="1"/>
</dbReference>
<dbReference type="PANTHER" id="PTHR48106:SF18">
    <property type="entry name" value="QUINONE OXIDOREDUCTASE PIG3"/>
    <property type="match status" value="1"/>
</dbReference>
<reference evidence="4 5" key="1">
    <citation type="submission" date="2024-09" db="EMBL/GenBank/DDBJ databases">
        <authorList>
            <person name="Sun Q."/>
            <person name="Mori K."/>
        </authorList>
    </citation>
    <scope>NUCLEOTIDE SEQUENCE [LARGE SCALE GENOMIC DNA]</scope>
    <source>
        <strain evidence="4 5">CICC 10874</strain>
    </source>
</reference>
<dbReference type="InterPro" id="IPR036291">
    <property type="entry name" value="NAD(P)-bd_dom_sf"/>
</dbReference>
<gene>
    <name evidence="4" type="ORF">ACFFF6_14595</name>
</gene>
<keyword evidence="1" id="KW-0521">NADP</keyword>
<dbReference type="InterPro" id="IPR013149">
    <property type="entry name" value="ADH-like_C"/>
</dbReference>
<proteinExistence type="predicted"/>
<evidence type="ECO:0000313" key="4">
    <source>
        <dbReference type="EMBL" id="MFC0675189.1"/>
    </source>
</evidence>
<dbReference type="PANTHER" id="PTHR48106">
    <property type="entry name" value="QUINONE OXIDOREDUCTASE PIG3-RELATED"/>
    <property type="match status" value="1"/>
</dbReference>
<keyword evidence="2" id="KW-0560">Oxidoreductase</keyword>
<dbReference type="SUPFAM" id="SSF51735">
    <property type="entry name" value="NAD(P)-binding Rossmann-fold domains"/>
    <property type="match status" value="1"/>
</dbReference>
<sequence length="339" mass="34571">MTTAIASTPCREMENTMTQTMKALIGTAGPKWELAEVPRPAAGPGEILVHVQAAATNEVDRLQLRDDGTAGQVAGYEFVGRVAALGEGVTAWQTEDAVMGTAPRAFAEYVVVDAGHVIAVPAGLDPAIAAAVPVGLSAELGALRKAGFAAGDTVLITGASTGIGLLGAQLAKALGAAAVLGTTRSPGKRDLLAAAGVDTVIVTGQDDLAETVLAATGGEGVDLVLDHVAGQTFADCLPLTRRDGRVVNIGRLDGPAATIDIDALSYRNLTVYGVSFSASRPDELGTILAALEEEAVPAVLDGRIRPVIDRTADWEEHAVAAARLVSCDARGKLVLAIDA</sequence>
<dbReference type="SMART" id="SM00829">
    <property type="entry name" value="PKS_ER"/>
    <property type="match status" value="1"/>
</dbReference>
<dbReference type="RefSeq" id="WP_376981991.1">
    <property type="nucleotide sequence ID" value="NZ_JBHLSV010000020.1"/>
</dbReference>
<dbReference type="InterPro" id="IPR020843">
    <property type="entry name" value="ER"/>
</dbReference>
<dbReference type="SUPFAM" id="SSF50129">
    <property type="entry name" value="GroES-like"/>
    <property type="match status" value="1"/>
</dbReference>
<dbReference type="Pfam" id="PF08240">
    <property type="entry name" value="ADH_N"/>
    <property type="match status" value="1"/>
</dbReference>